<dbReference type="Gene3D" id="3.30.710.10">
    <property type="entry name" value="Potassium Channel Kv1.1, Chain A"/>
    <property type="match status" value="1"/>
</dbReference>
<comment type="caution">
    <text evidence="2">The sequence shown here is derived from an EMBL/GenBank/DDBJ whole genome shotgun (WGS) entry which is preliminary data.</text>
</comment>
<keyword evidence="3" id="KW-1185">Reference proteome</keyword>
<dbReference type="PROSITE" id="PS50097">
    <property type="entry name" value="BTB"/>
    <property type="match status" value="1"/>
</dbReference>
<evidence type="ECO:0000259" key="1">
    <source>
        <dbReference type="PROSITE" id="PS50097"/>
    </source>
</evidence>
<dbReference type="PANTHER" id="PTHR47843:SF2">
    <property type="entry name" value="BTB DOMAIN-CONTAINING PROTEIN"/>
    <property type="match status" value="1"/>
</dbReference>
<protein>
    <recommendedName>
        <fullName evidence="1">BTB domain-containing protein</fullName>
    </recommendedName>
</protein>
<feature type="non-terminal residue" evidence="2">
    <location>
        <position position="1"/>
    </location>
</feature>
<accession>A0A9P4H3C3</accession>
<name>A0A9P4H3C3_9PLEO</name>
<gene>
    <name evidence="2" type="ORF">EK21DRAFT_29268</name>
</gene>
<dbReference type="InterPro" id="IPR000210">
    <property type="entry name" value="BTB/POZ_dom"/>
</dbReference>
<dbReference type="EMBL" id="ML978236">
    <property type="protein sequence ID" value="KAF2026832.1"/>
    <property type="molecule type" value="Genomic_DNA"/>
</dbReference>
<organism evidence="2 3">
    <name type="scientific">Setomelanomma holmii</name>
    <dbReference type="NCBI Taxonomy" id="210430"/>
    <lineage>
        <taxon>Eukaryota</taxon>
        <taxon>Fungi</taxon>
        <taxon>Dikarya</taxon>
        <taxon>Ascomycota</taxon>
        <taxon>Pezizomycotina</taxon>
        <taxon>Dothideomycetes</taxon>
        <taxon>Pleosporomycetidae</taxon>
        <taxon>Pleosporales</taxon>
        <taxon>Pleosporineae</taxon>
        <taxon>Phaeosphaeriaceae</taxon>
        <taxon>Setomelanomma</taxon>
    </lineage>
</organism>
<evidence type="ECO:0000313" key="2">
    <source>
        <dbReference type="EMBL" id="KAF2026832.1"/>
    </source>
</evidence>
<reference evidence="2" key="1">
    <citation type="journal article" date="2020" name="Stud. Mycol.">
        <title>101 Dothideomycetes genomes: a test case for predicting lifestyles and emergence of pathogens.</title>
        <authorList>
            <person name="Haridas S."/>
            <person name="Albert R."/>
            <person name="Binder M."/>
            <person name="Bloem J."/>
            <person name="Labutti K."/>
            <person name="Salamov A."/>
            <person name="Andreopoulos B."/>
            <person name="Baker S."/>
            <person name="Barry K."/>
            <person name="Bills G."/>
            <person name="Bluhm B."/>
            <person name="Cannon C."/>
            <person name="Castanera R."/>
            <person name="Culley D."/>
            <person name="Daum C."/>
            <person name="Ezra D."/>
            <person name="Gonzalez J."/>
            <person name="Henrissat B."/>
            <person name="Kuo A."/>
            <person name="Liang C."/>
            <person name="Lipzen A."/>
            <person name="Lutzoni F."/>
            <person name="Magnuson J."/>
            <person name="Mondo S."/>
            <person name="Nolan M."/>
            <person name="Ohm R."/>
            <person name="Pangilinan J."/>
            <person name="Park H.-J."/>
            <person name="Ramirez L."/>
            <person name="Alfaro M."/>
            <person name="Sun H."/>
            <person name="Tritt A."/>
            <person name="Yoshinaga Y."/>
            <person name="Zwiers L.-H."/>
            <person name="Turgeon B."/>
            <person name="Goodwin S."/>
            <person name="Spatafora J."/>
            <person name="Crous P."/>
            <person name="Grigoriev I."/>
        </authorList>
    </citation>
    <scope>NUCLEOTIDE SEQUENCE</scope>
    <source>
        <strain evidence="2">CBS 110217</strain>
    </source>
</reference>
<dbReference type="PANTHER" id="PTHR47843">
    <property type="entry name" value="BTB DOMAIN-CONTAINING PROTEIN-RELATED"/>
    <property type="match status" value="1"/>
</dbReference>
<dbReference type="InterPro" id="IPR011333">
    <property type="entry name" value="SKP1/BTB/POZ_sf"/>
</dbReference>
<dbReference type="OrthoDB" id="3791840at2759"/>
<dbReference type="Proteomes" id="UP000799777">
    <property type="component" value="Unassembled WGS sequence"/>
</dbReference>
<sequence length="132" mass="15013">TFFVHKDVLNKSLFFNNALKPEWESMREGKPIDVADHAPATFEAYLKWLYSHVVPTASDLSYVRMYVLGEQLADLEFQDAVISILIDHCIQMKSYPVHVDGTELIYSGTAPISPARRLLVDFCCYAGSPKWL</sequence>
<feature type="non-terminal residue" evidence="2">
    <location>
        <position position="132"/>
    </location>
</feature>
<proteinExistence type="predicted"/>
<dbReference type="AlphaFoldDB" id="A0A9P4H3C3"/>
<evidence type="ECO:0000313" key="3">
    <source>
        <dbReference type="Proteomes" id="UP000799777"/>
    </source>
</evidence>
<feature type="domain" description="BTB" evidence="1">
    <location>
        <begin position="1"/>
        <end position="58"/>
    </location>
</feature>